<dbReference type="GO" id="GO:0006357">
    <property type="term" value="P:regulation of transcription by RNA polymerase II"/>
    <property type="evidence" value="ECO:0007669"/>
    <property type="project" value="TreeGrafter"/>
</dbReference>
<dbReference type="eggNOG" id="ENOG502T9WT">
    <property type="taxonomic scope" value="Eukaryota"/>
</dbReference>
<dbReference type="PANTHER" id="PTHR13992">
    <property type="entry name" value="NUCLEAR RECEPTOR CO-REPRESSOR RELATED NCOR"/>
    <property type="match status" value="1"/>
</dbReference>
<feature type="compositionally biased region" description="Low complexity" evidence="1">
    <location>
        <begin position="271"/>
        <end position="282"/>
    </location>
</feature>
<protein>
    <submittedName>
        <fullName evidence="2">Uncharacterized protein</fullName>
    </submittedName>
</protein>
<feature type="compositionally biased region" description="Low complexity" evidence="1">
    <location>
        <begin position="21"/>
        <end position="43"/>
    </location>
</feature>
<feature type="compositionally biased region" description="Polar residues" evidence="1">
    <location>
        <begin position="361"/>
        <end position="370"/>
    </location>
</feature>
<gene>
    <name evidence="2" type="ORF">HMPREF1544_01868</name>
</gene>
<dbReference type="GO" id="GO:0034967">
    <property type="term" value="C:Set3 complex"/>
    <property type="evidence" value="ECO:0007669"/>
    <property type="project" value="TreeGrafter"/>
</dbReference>
<organism evidence="2 3">
    <name type="scientific">Mucor circinelloides f. circinelloides (strain 1006PhL)</name>
    <name type="common">Mucormycosis agent</name>
    <name type="synonym">Calyptromyces circinelloides</name>
    <dbReference type="NCBI Taxonomy" id="1220926"/>
    <lineage>
        <taxon>Eukaryota</taxon>
        <taxon>Fungi</taxon>
        <taxon>Fungi incertae sedis</taxon>
        <taxon>Mucoromycota</taxon>
        <taxon>Mucoromycotina</taxon>
        <taxon>Mucoromycetes</taxon>
        <taxon>Mucorales</taxon>
        <taxon>Mucorineae</taxon>
        <taxon>Mucoraceae</taxon>
        <taxon>Mucor</taxon>
    </lineage>
</organism>
<sequence>MSENNLFQFAQVIAELPIQNSPQPSTSQPPQSHHPQQQQQQHSDTIHNYNTRYLRIRKNACVVCSVCFTCSKYYGVDCTCQEVQPRRGKNLPEGGLDSRAKKLHRNDPDDFEFSINWINENAHTMYKDENDRVIGLRELSEVSLCKAHSSTLYRAKKRHERNKDMMHAAPPSPADSAANDHIQPSPYMNPYPLNQSIGSGGLAAKVREISSSSQYHHHPPPPPPHQQQQQQHQPQMLRMHEVPDFSRMSHSTSMKRKRTFKHAIKSPKIDSQSQQSQQQPHQQRPHHSVSTPLFTSSSRMNNFLQQHSFTPSTSTSNVPTMPQEFQQHVQQQQQMVHVSQQHVHVQPPQQHIQTPQLADNFPSQLPPLQTRSHHEPIDPLPTSSSSLHAQQQQTQQHSPQQQQTQQQQASQVQVYPHDTIMTSPRPEEAVVPPPMVIETVSLRPLSSSSEIPSPYYFRNLAITDSFTFRDLLAEIDMTGSPPPGKRIVISDSEKFYPLDQAIRNVIRRPNSTHLELCLGLTDKPSINWSTYS</sequence>
<dbReference type="VEuPathDB" id="FungiDB:HMPREF1544_01868"/>
<dbReference type="InterPro" id="IPR051571">
    <property type="entry name" value="N-CoR_corepressor"/>
</dbReference>
<reference evidence="3" key="1">
    <citation type="submission" date="2013-05" db="EMBL/GenBank/DDBJ databases">
        <title>The Genome sequence of Mucor circinelloides f. circinelloides 1006PhL.</title>
        <authorList>
            <consortium name="The Broad Institute Genomics Platform"/>
            <person name="Cuomo C."/>
            <person name="Earl A."/>
            <person name="Findley K."/>
            <person name="Lee S.C."/>
            <person name="Walker B."/>
            <person name="Young S."/>
            <person name="Zeng Q."/>
            <person name="Gargeya S."/>
            <person name="Fitzgerald M."/>
            <person name="Haas B."/>
            <person name="Abouelleil A."/>
            <person name="Allen A.W."/>
            <person name="Alvarado L."/>
            <person name="Arachchi H.M."/>
            <person name="Berlin A.M."/>
            <person name="Chapman S.B."/>
            <person name="Gainer-Dewar J."/>
            <person name="Goldberg J."/>
            <person name="Griggs A."/>
            <person name="Gujja S."/>
            <person name="Hansen M."/>
            <person name="Howarth C."/>
            <person name="Imamovic A."/>
            <person name="Ireland A."/>
            <person name="Larimer J."/>
            <person name="McCowan C."/>
            <person name="Murphy C."/>
            <person name="Pearson M."/>
            <person name="Poon T.W."/>
            <person name="Priest M."/>
            <person name="Roberts A."/>
            <person name="Saif S."/>
            <person name="Shea T."/>
            <person name="Sisk P."/>
            <person name="Sykes S."/>
            <person name="Wortman J."/>
            <person name="Nusbaum C."/>
            <person name="Birren B."/>
        </authorList>
    </citation>
    <scope>NUCLEOTIDE SEQUENCE [LARGE SCALE GENOMIC DNA]</scope>
    <source>
        <strain evidence="3">1006PhL</strain>
    </source>
</reference>
<feature type="compositionally biased region" description="Low complexity" evidence="1">
    <location>
        <begin position="332"/>
        <end position="356"/>
    </location>
</feature>
<evidence type="ECO:0000313" key="2">
    <source>
        <dbReference type="EMBL" id="EPB91351.1"/>
    </source>
</evidence>
<dbReference type="InParanoid" id="S2JLZ1"/>
<evidence type="ECO:0000256" key="1">
    <source>
        <dbReference type="SAM" id="MobiDB-lite"/>
    </source>
</evidence>
<dbReference type="OrthoDB" id="2358153at2759"/>
<dbReference type="Proteomes" id="UP000014254">
    <property type="component" value="Unassembled WGS sequence"/>
</dbReference>
<proteinExistence type="predicted"/>
<dbReference type="EMBL" id="KE123910">
    <property type="protein sequence ID" value="EPB91351.1"/>
    <property type="molecule type" value="Genomic_DNA"/>
</dbReference>
<feature type="region of interest" description="Disordered" evidence="1">
    <location>
        <begin position="332"/>
        <end position="414"/>
    </location>
</feature>
<feature type="region of interest" description="Disordered" evidence="1">
    <location>
        <begin position="210"/>
        <end position="295"/>
    </location>
</feature>
<feature type="compositionally biased region" description="Low complexity" evidence="1">
    <location>
        <begin position="383"/>
        <end position="414"/>
    </location>
</feature>
<feature type="compositionally biased region" description="Basic residues" evidence="1">
    <location>
        <begin position="253"/>
        <end position="265"/>
    </location>
</feature>
<feature type="region of interest" description="Disordered" evidence="1">
    <location>
        <begin position="19"/>
        <end position="44"/>
    </location>
</feature>
<accession>S2JLZ1</accession>
<evidence type="ECO:0000313" key="3">
    <source>
        <dbReference type="Proteomes" id="UP000014254"/>
    </source>
</evidence>
<feature type="compositionally biased region" description="Low complexity" evidence="1">
    <location>
        <begin position="226"/>
        <end position="235"/>
    </location>
</feature>
<dbReference type="PANTHER" id="PTHR13992:SF39">
    <property type="entry name" value="SMRTER, ISOFORM G"/>
    <property type="match status" value="1"/>
</dbReference>
<feature type="region of interest" description="Disordered" evidence="1">
    <location>
        <begin position="158"/>
        <end position="198"/>
    </location>
</feature>
<keyword evidence="3" id="KW-1185">Reference proteome</keyword>
<dbReference type="AlphaFoldDB" id="S2JLZ1"/>
<dbReference type="OMA" id="NWINENA"/>
<name>S2JLZ1_MUCC1</name>